<reference evidence="3 4" key="1">
    <citation type="submission" date="2016-10" db="EMBL/GenBank/DDBJ databases">
        <authorList>
            <person name="de Groot N.N."/>
        </authorList>
    </citation>
    <scope>NUCLEOTIDE SEQUENCE [LARGE SCALE GENOMIC DNA]</scope>
    <source>
        <strain evidence="3 4">DSM 23042</strain>
    </source>
</reference>
<dbReference type="GO" id="GO:0016757">
    <property type="term" value="F:glycosyltransferase activity"/>
    <property type="evidence" value="ECO:0007669"/>
    <property type="project" value="InterPro"/>
</dbReference>
<evidence type="ECO:0000259" key="1">
    <source>
        <dbReference type="Pfam" id="PF00534"/>
    </source>
</evidence>
<evidence type="ECO:0000259" key="2">
    <source>
        <dbReference type="Pfam" id="PF13439"/>
    </source>
</evidence>
<feature type="domain" description="Glycosyl transferase family 1" evidence="1">
    <location>
        <begin position="187"/>
        <end position="327"/>
    </location>
</feature>
<keyword evidence="4" id="KW-1185">Reference proteome</keyword>
<dbReference type="InterPro" id="IPR028098">
    <property type="entry name" value="Glyco_trans_4-like_N"/>
</dbReference>
<dbReference type="PANTHER" id="PTHR45947:SF3">
    <property type="entry name" value="SULFOQUINOVOSYL TRANSFERASE SQD2"/>
    <property type="match status" value="1"/>
</dbReference>
<dbReference type="OrthoDB" id="9790710at2"/>
<feature type="domain" description="Glycosyltransferase subfamily 4-like N-terminal" evidence="2">
    <location>
        <begin position="17"/>
        <end position="172"/>
    </location>
</feature>
<dbReference type="EMBL" id="FOGU01000004">
    <property type="protein sequence ID" value="SER95955.1"/>
    <property type="molecule type" value="Genomic_DNA"/>
</dbReference>
<accession>A0A1H9TFE5</accession>
<evidence type="ECO:0000313" key="4">
    <source>
        <dbReference type="Proteomes" id="UP000198885"/>
    </source>
</evidence>
<keyword evidence="3" id="KW-0808">Transferase</keyword>
<dbReference type="AlphaFoldDB" id="A0A1H9TFE5"/>
<name>A0A1H9TFE5_9RHOB</name>
<dbReference type="STRING" id="641238.SAMN04490244_104154"/>
<protein>
    <submittedName>
        <fullName evidence="3">Glycosyltransferase involved in cell wall bisynthesis</fullName>
    </submittedName>
</protein>
<sequence>MRILFAGGNGWLPEASGGTQNSTDHLIRQAMEDGHDCAVYCGFSGRGVFGFRMKVQRKLTGRPFSVDHGLGYEVMRTWEPMDPARVRAAVERFKPDVVVVQTRRSAVLGHEFAKLGIPVVLYLRNVEFAENDGDVSAIEGARFIANSSFTADTYKAEYGIDCTVITPTIDFDAYRYDTTREFVTLVNIHPKKGYEIARDMARACPDIPFLFVEAWTLWDQLFDEIMAELQELPNVTFMRRTSDMSKVYGRTGILLAPSQWEEAWGRVASEAHCSGIPVIGSDRGGLPQAIGPGGIVLPHDAPIDDWVAALRKLWSDEAAYEEMSRKAVDYAKRPELDFKSQYRTFISVLDAARSPQADPSPRATA</sequence>
<proteinExistence type="predicted"/>
<organism evidence="3 4">
    <name type="scientific">Tranquillimonas rosea</name>
    <dbReference type="NCBI Taxonomy" id="641238"/>
    <lineage>
        <taxon>Bacteria</taxon>
        <taxon>Pseudomonadati</taxon>
        <taxon>Pseudomonadota</taxon>
        <taxon>Alphaproteobacteria</taxon>
        <taxon>Rhodobacterales</taxon>
        <taxon>Roseobacteraceae</taxon>
        <taxon>Tranquillimonas</taxon>
    </lineage>
</organism>
<dbReference type="InterPro" id="IPR001296">
    <property type="entry name" value="Glyco_trans_1"/>
</dbReference>
<dbReference type="Gene3D" id="3.40.50.2000">
    <property type="entry name" value="Glycogen Phosphorylase B"/>
    <property type="match status" value="2"/>
</dbReference>
<dbReference type="Pfam" id="PF00534">
    <property type="entry name" value="Glycos_transf_1"/>
    <property type="match status" value="1"/>
</dbReference>
<dbReference type="Pfam" id="PF13439">
    <property type="entry name" value="Glyco_transf_4"/>
    <property type="match status" value="1"/>
</dbReference>
<dbReference type="PANTHER" id="PTHR45947">
    <property type="entry name" value="SULFOQUINOVOSYL TRANSFERASE SQD2"/>
    <property type="match status" value="1"/>
</dbReference>
<dbReference type="SUPFAM" id="SSF53756">
    <property type="entry name" value="UDP-Glycosyltransferase/glycogen phosphorylase"/>
    <property type="match status" value="1"/>
</dbReference>
<gene>
    <name evidence="3" type="ORF">SAMN04490244_104154</name>
</gene>
<dbReference type="Proteomes" id="UP000198885">
    <property type="component" value="Unassembled WGS sequence"/>
</dbReference>
<dbReference type="InterPro" id="IPR050194">
    <property type="entry name" value="Glycosyltransferase_grp1"/>
</dbReference>
<dbReference type="RefSeq" id="WP_092691595.1">
    <property type="nucleotide sequence ID" value="NZ_FOGU01000004.1"/>
</dbReference>
<evidence type="ECO:0000313" key="3">
    <source>
        <dbReference type="EMBL" id="SER95955.1"/>
    </source>
</evidence>